<dbReference type="Proteomes" id="UP001162162">
    <property type="component" value="Unassembled WGS sequence"/>
</dbReference>
<keyword evidence="2" id="KW-1185">Reference proteome</keyword>
<evidence type="ECO:0000313" key="1">
    <source>
        <dbReference type="EMBL" id="KAJ8962179.1"/>
    </source>
</evidence>
<dbReference type="AlphaFoldDB" id="A0AAV8ZCS3"/>
<sequence length="67" mass="7826">MELHCVDEIILEDELTKFTEIHQNDICAASILKRKGKCSSLYRAMQQQAFYFISMKYVHDVQQVCPS</sequence>
<organism evidence="1 2">
    <name type="scientific">Aromia moschata</name>
    <dbReference type="NCBI Taxonomy" id="1265417"/>
    <lineage>
        <taxon>Eukaryota</taxon>
        <taxon>Metazoa</taxon>
        <taxon>Ecdysozoa</taxon>
        <taxon>Arthropoda</taxon>
        <taxon>Hexapoda</taxon>
        <taxon>Insecta</taxon>
        <taxon>Pterygota</taxon>
        <taxon>Neoptera</taxon>
        <taxon>Endopterygota</taxon>
        <taxon>Coleoptera</taxon>
        <taxon>Polyphaga</taxon>
        <taxon>Cucujiformia</taxon>
        <taxon>Chrysomeloidea</taxon>
        <taxon>Cerambycidae</taxon>
        <taxon>Cerambycinae</taxon>
        <taxon>Callichromatini</taxon>
        <taxon>Aromia</taxon>
    </lineage>
</organism>
<gene>
    <name evidence="1" type="ORF">NQ318_018140</name>
</gene>
<reference evidence="1" key="1">
    <citation type="journal article" date="2023" name="Insect Mol. Biol.">
        <title>Genome sequencing provides insights into the evolution of gene families encoding plant cell wall-degrading enzymes in longhorned beetles.</title>
        <authorList>
            <person name="Shin N.R."/>
            <person name="Okamura Y."/>
            <person name="Kirsch R."/>
            <person name="Pauchet Y."/>
        </authorList>
    </citation>
    <scope>NUCLEOTIDE SEQUENCE</scope>
    <source>
        <strain evidence="1">AMC_N1</strain>
    </source>
</reference>
<comment type="caution">
    <text evidence="1">The sequence shown here is derived from an EMBL/GenBank/DDBJ whole genome shotgun (WGS) entry which is preliminary data.</text>
</comment>
<proteinExistence type="predicted"/>
<accession>A0AAV8ZCS3</accession>
<dbReference type="EMBL" id="JAPWTK010000003">
    <property type="protein sequence ID" value="KAJ8962179.1"/>
    <property type="molecule type" value="Genomic_DNA"/>
</dbReference>
<protein>
    <submittedName>
        <fullName evidence="1">Uncharacterized protein</fullName>
    </submittedName>
</protein>
<evidence type="ECO:0000313" key="2">
    <source>
        <dbReference type="Proteomes" id="UP001162162"/>
    </source>
</evidence>
<name>A0AAV8ZCS3_9CUCU</name>